<dbReference type="PANTHER" id="PTHR10773">
    <property type="entry name" value="DNA-DIRECTED RNA POLYMERASES I, II, AND III SUBUNIT RPABC2"/>
    <property type="match status" value="1"/>
</dbReference>
<protein>
    <recommendedName>
        <fullName evidence="1">DUF7869 domain-containing protein</fullName>
    </recommendedName>
</protein>
<sequence length="215" mass="24747">MDHIIVEGTYPKSTVETPVSRSTYSNIFHTMNLSFKHPSIDTCKCDTEQFLMKEECTHLSRSKFCQHHCCLQTLYFKNVSYLYTISHFMTATPTNQLHEGEGGHGATRIATCLFSFLQSLPENIKEDIFYSDNCNGQNKNSYAAAMFISAMSRRNTLNAIHHKFLVPAHTHLECDVIHAMIERKRKTSCMEIHLPRDWYALVRSTGKKLSIEVEF</sequence>
<organism evidence="2 3">
    <name type="scientific">Dryococelus australis</name>
    <dbReference type="NCBI Taxonomy" id="614101"/>
    <lineage>
        <taxon>Eukaryota</taxon>
        <taxon>Metazoa</taxon>
        <taxon>Ecdysozoa</taxon>
        <taxon>Arthropoda</taxon>
        <taxon>Hexapoda</taxon>
        <taxon>Insecta</taxon>
        <taxon>Pterygota</taxon>
        <taxon>Neoptera</taxon>
        <taxon>Polyneoptera</taxon>
        <taxon>Phasmatodea</taxon>
        <taxon>Verophasmatodea</taxon>
        <taxon>Anareolatae</taxon>
        <taxon>Phasmatidae</taxon>
        <taxon>Eurycanthinae</taxon>
        <taxon>Dryococelus</taxon>
    </lineage>
</organism>
<dbReference type="Proteomes" id="UP001159363">
    <property type="component" value="Chromosome 9"/>
</dbReference>
<evidence type="ECO:0000259" key="1">
    <source>
        <dbReference type="Pfam" id="PF25273"/>
    </source>
</evidence>
<dbReference type="Pfam" id="PF25273">
    <property type="entry name" value="DUF7869"/>
    <property type="match status" value="1"/>
</dbReference>
<dbReference type="PANTHER" id="PTHR10773:SF19">
    <property type="match status" value="1"/>
</dbReference>
<keyword evidence="3" id="KW-1185">Reference proteome</keyword>
<evidence type="ECO:0000313" key="2">
    <source>
        <dbReference type="EMBL" id="KAJ8874473.1"/>
    </source>
</evidence>
<comment type="caution">
    <text evidence="2">The sequence shown here is derived from an EMBL/GenBank/DDBJ whole genome shotgun (WGS) entry which is preliminary data.</text>
</comment>
<evidence type="ECO:0000313" key="3">
    <source>
        <dbReference type="Proteomes" id="UP001159363"/>
    </source>
</evidence>
<feature type="domain" description="DUF7869" evidence="1">
    <location>
        <begin position="105"/>
        <end position="185"/>
    </location>
</feature>
<accession>A0ABQ9GR25</accession>
<gene>
    <name evidence="2" type="ORF">PR048_025331</name>
</gene>
<proteinExistence type="predicted"/>
<dbReference type="EMBL" id="JARBHB010000010">
    <property type="protein sequence ID" value="KAJ8874473.1"/>
    <property type="molecule type" value="Genomic_DNA"/>
</dbReference>
<dbReference type="InterPro" id="IPR057191">
    <property type="entry name" value="DUF7869"/>
</dbReference>
<reference evidence="2 3" key="1">
    <citation type="submission" date="2023-02" db="EMBL/GenBank/DDBJ databases">
        <title>LHISI_Scaffold_Assembly.</title>
        <authorList>
            <person name="Stuart O.P."/>
            <person name="Cleave R."/>
            <person name="Magrath M.J.L."/>
            <person name="Mikheyev A.S."/>
        </authorList>
    </citation>
    <scope>NUCLEOTIDE SEQUENCE [LARGE SCALE GENOMIC DNA]</scope>
    <source>
        <strain evidence="2">Daus_M_001</strain>
        <tissue evidence="2">Leg muscle</tissue>
    </source>
</reference>
<name>A0ABQ9GR25_9NEOP</name>